<name>A0A0C9UZX1_SPHS4</name>
<dbReference type="Pfam" id="PF13622">
    <property type="entry name" value="4HBT_3"/>
    <property type="match status" value="1"/>
</dbReference>
<dbReference type="PANTHER" id="PTHR38110">
    <property type="entry name" value="CHROMOSOME 23, WHOLE GENOME SHOTGUN SEQUENCE"/>
    <property type="match status" value="1"/>
</dbReference>
<keyword evidence="3" id="KW-1185">Reference proteome</keyword>
<evidence type="ECO:0000313" key="2">
    <source>
        <dbReference type="EMBL" id="KIJ34872.1"/>
    </source>
</evidence>
<dbReference type="InterPro" id="IPR052389">
    <property type="entry name" value="Sec_Metab_Biosynth-Assoc"/>
</dbReference>
<dbReference type="EMBL" id="KN837195">
    <property type="protein sequence ID" value="KIJ34872.1"/>
    <property type="molecule type" value="Genomic_DNA"/>
</dbReference>
<sequence length="325" mass="36187">MDPLAHVMKARFKEKRGDVTIYSGEVSKVWTIIAIPQGGYALGLLVEACQKAQADTPHPEIMHVTSHFLRTTAILPFEVHIRPLRIGKSFANIMADLMQQGEVKITALLIFRARDASNGDPSMTLSPPSPFARRVPLHFHPSVVPITPMSERVSFGNYVRWAEDKTFHERNRAIERGAVHGPGGGTLEWGAWLELTDPSERISSSMMPFFGDMLKNIPSLLPKAHRPPTSWFPTMVLSVEYKAEIPDDPAISKRTIGLYSRSSFMNEGRNEMYVEIWTAPSNLGEGVESEGWQDKQVCLAIATQTGLSVPVEVNIRKAKKANTKL</sequence>
<reference evidence="2 3" key="1">
    <citation type="submission" date="2014-06" db="EMBL/GenBank/DDBJ databases">
        <title>Evolutionary Origins and Diversification of the Mycorrhizal Mutualists.</title>
        <authorList>
            <consortium name="DOE Joint Genome Institute"/>
            <consortium name="Mycorrhizal Genomics Consortium"/>
            <person name="Kohler A."/>
            <person name="Kuo A."/>
            <person name="Nagy L.G."/>
            <person name="Floudas D."/>
            <person name="Copeland A."/>
            <person name="Barry K.W."/>
            <person name="Cichocki N."/>
            <person name="Veneault-Fourrey C."/>
            <person name="LaButti K."/>
            <person name="Lindquist E.A."/>
            <person name="Lipzen A."/>
            <person name="Lundell T."/>
            <person name="Morin E."/>
            <person name="Murat C."/>
            <person name="Riley R."/>
            <person name="Ohm R."/>
            <person name="Sun H."/>
            <person name="Tunlid A."/>
            <person name="Henrissat B."/>
            <person name="Grigoriev I.V."/>
            <person name="Hibbett D.S."/>
            <person name="Martin F."/>
        </authorList>
    </citation>
    <scope>NUCLEOTIDE SEQUENCE [LARGE SCALE GENOMIC DNA]</scope>
    <source>
        <strain evidence="2 3">SS14</strain>
    </source>
</reference>
<dbReference type="InterPro" id="IPR042171">
    <property type="entry name" value="Acyl-CoA_hotdog"/>
</dbReference>
<dbReference type="Proteomes" id="UP000054279">
    <property type="component" value="Unassembled WGS sequence"/>
</dbReference>
<dbReference type="OrthoDB" id="2532955at2759"/>
<proteinExistence type="predicted"/>
<dbReference type="Gene3D" id="2.40.160.210">
    <property type="entry name" value="Acyl-CoA thioesterase, double hotdog domain"/>
    <property type="match status" value="1"/>
</dbReference>
<dbReference type="PANTHER" id="PTHR38110:SF1">
    <property type="entry name" value="THIOESTERASE DOMAIN-CONTAINING PROTEIN"/>
    <property type="match status" value="1"/>
</dbReference>
<dbReference type="AlphaFoldDB" id="A0A0C9UZX1"/>
<evidence type="ECO:0000313" key="3">
    <source>
        <dbReference type="Proteomes" id="UP000054279"/>
    </source>
</evidence>
<dbReference type="InterPro" id="IPR029069">
    <property type="entry name" value="HotDog_dom_sf"/>
</dbReference>
<dbReference type="HOGENOM" id="CLU_071618_0_0_1"/>
<accession>A0A0C9UZX1</accession>
<organism evidence="2 3">
    <name type="scientific">Sphaerobolus stellatus (strain SS14)</name>
    <dbReference type="NCBI Taxonomy" id="990650"/>
    <lineage>
        <taxon>Eukaryota</taxon>
        <taxon>Fungi</taxon>
        <taxon>Dikarya</taxon>
        <taxon>Basidiomycota</taxon>
        <taxon>Agaricomycotina</taxon>
        <taxon>Agaricomycetes</taxon>
        <taxon>Phallomycetidae</taxon>
        <taxon>Geastrales</taxon>
        <taxon>Sphaerobolaceae</taxon>
        <taxon>Sphaerobolus</taxon>
    </lineage>
</organism>
<evidence type="ECO:0000259" key="1">
    <source>
        <dbReference type="Pfam" id="PF13622"/>
    </source>
</evidence>
<protein>
    <recommendedName>
        <fullName evidence="1">Acyl-CoA thioesterase-like N-terminal HotDog domain-containing protein</fullName>
    </recommendedName>
</protein>
<gene>
    <name evidence="2" type="ORF">M422DRAFT_782747</name>
</gene>
<feature type="domain" description="Acyl-CoA thioesterase-like N-terminal HotDog" evidence="1">
    <location>
        <begin position="29"/>
        <end position="111"/>
    </location>
</feature>
<dbReference type="SUPFAM" id="SSF54637">
    <property type="entry name" value="Thioesterase/thiol ester dehydrase-isomerase"/>
    <property type="match status" value="1"/>
</dbReference>
<dbReference type="InterPro" id="IPR049449">
    <property type="entry name" value="TesB_ACOT8-like_N"/>
</dbReference>